<comment type="catalytic activity">
    <reaction evidence="3">
        <text>RX + glutathione = an S-substituted glutathione + a halide anion + H(+)</text>
        <dbReference type="Rhea" id="RHEA:16437"/>
        <dbReference type="ChEBI" id="CHEBI:15378"/>
        <dbReference type="ChEBI" id="CHEBI:16042"/>
        <dbReference type="ChEBI" id="CHEBI:17792"/>
        <dbReference type="ChEBI" id="CHEBI:57925"/>
        <dbReference type="ChEBI" id="CHEBI:90779"/>
        <dbReference type="EC" id="2.5.1.18"/>
    </reaction>
</comment>
<dbReference type="SUPFAM" id="SSF52833">
    <property type="entry name" value="Thioredoxin-like"/>
    <property type="match status" value="1"/>
</dbReference>
<comment type="caution">
    <text evidence="7">The sequence shown here is derived from an EMBL/GenBank/DDBJ whole genome shotgun (WGS) entry which is preliminary data.</text>
</comment>
<dbReference type="Gramene" id="XM_028377080.1">
    <property type="protein sequence ID" value="XP_028232881.1"/>
    <property type="gene ID" value="LOC114412958"/>
</dbReference>
<dbReference type="Gene3D" id="3.40.30.10">
    <property type="entry name" value="Glutaredoxin"/>
    <property type="match status" value="1"/>
</dbReference>
<reference evidence="7 8" key="1">
    <citation type="submission" date="2018-09" db="EMBL/GenBank/DDBJ databases">
        <title>A high-quality reference genome of wild soybean provides a powerful tool to mine soybean genomes.</title>
        <authorList>
            <person name="Xie M."/>
            <person name="Chung C.Y.L."/>
            <person name="Li M.-W."/>
            <person name="Wong F.-L."/>
            <person name="Chan T.-F."/>
            <person name="Lam H.-M."/>
        </authorList>
    </citation>
    <scope>NUCLEOTIDE SEQUENCE [LARGE SCALE GENOMIC DNA]</scope>
    <source>
        <strain evidence="8">cv. W05</strain>
        <tissue evidence="7">Hypocotyl of etiolated seedlings</tissue>
    </source>
</reference>
<organism evidence="7 8">
    <name type="scientific">Glycine soja</name>
    <name type="common">Wild soybean</name>
    <dbReference type="NCBI Taxonomy" id="3848"/>
    <lineage>
        <taxon>Eukaryota</taxon>
        <taxon>Viridiplantae</taxon>
        <taxon>Streptophyta</taxon>
        <taxon>Embryophyta</taxon>
        <taxon>Tracheophyta</taxon>
        <taxon>Spermatophyta</taxon>
        <taxon>Magnoliopsida</taxon>
        <taxon>eudicotyledons</taxon>
        <taxon>Gunneridae</taxon>
        <taxon>Pentapetalae</taxon>
        <taxon>rosids</taxon>
        <taxon>fabids</taxon>
        <taxon>Fabales</taxon>
        <taxon>Fabaceae</taxon>
        <taxon>Papilionoideae</taxon>
        <taxon>50 kb inversion clade</taxon>
        <taxon>NPAAA clade</taxon>
        <taxon>indigoferoid/millettioid clade</taxon>
        <taxon>Phaseoleae</taxon>
        <taxon>Glycine</taxon>
        <taxon>Glycine subgen. Soja</taxon>
    </lineage>
</organism>
<dbReference type="InterPro" id="IPR010987">
    <property type="entry name" value="Glutathione-S-Trfase_C-like"/>
</dbReference>
<dbReference type="GO" id="GO:0004364">
    <property type="term" value="F:glutathione transferase activity"/>
    <property type="evidence" value="ECO:0007669"/>
    <property type="project" value="UniProtKB-EC"/>
</dbReference>
<gene>
    <name evidence="7" type="ORF">D0Y65_012465</name>
</gene>
<dbReference type="SMR" id="A0A445KP68"/>
<dbReference type="Pfam" id="PF02798">
    <property type="entry name" value="GST_N"/>
    <property type="match status" value="1"/>
</dbReference>
<comment type="similarity">
    <text evidence="4">Belongs to the GST superfamily.</text>
</comment>
<dbReference type="InterPro" id="IPR045074">
    <property type="entry name" value="GST_C_Tau"/>
</dbReference>
<dbReference type="InterPro" id="IPR036249">
    <property type="entry name" value="Thioredoxin-like_sf"/>
</dbReference>
<evidence type="ECO:0000259" key="6">
    <source>
        <dbReference type="PROSITE" id="PS50405"/>
    </source>
</evidence>
<sequence>MMGSGDVKLLSFWVSPFGKRVEWALKLKGIEYEYIEEDIFNKSNLLLQLNPVHKKVPVLVHAHKPIAESFIILEYIDETWKQYPLLPCHPHQRALARFWATSVEQKLGKAGWVAMSTSGEEQEKAVKEAIEMMEKIEEEIKGKKFFGGDNIGYLDIALGWIAYLVPVWEEVGSMQIIDPLKFPATTEWITNFLSHPLIKDSLPPRDKMLVYYHNRKNNLPSVFRNLVKD</sequence>
<evidence type="ECO:0000259" key="5">
    <source>
        <dbReference type="PROSITE" id="PS50404"/>
    </source>
</evidence>
<dbReference type="SFLD" id="SFLDG01152">
    <property type="entry name" value="Main.3:_Omega-_and_Tau-like"/>
    <property type="match status" value="1"/>
</dbReference>
<dbReference type="InterPro" id="IPR036282">
    <property type="entry name" value="Glutathione-S-Trfase_C_sf"/>
</dbReference>
<dbReference type="PANTHER" id="PTHR11260">
    <property type="entry name" value="GLUTATHIONE S-TRANSFERASE, GST, SUPERFAMILY, GST DOMAIN CONTAINING"/>
    <property type="match status" value="1"/>
</dbReference>
<dbReference type="Pfam" id="PF00043">
    <property type="entry name" value="GST_C"/>
    <property type="match status" value="1"/>
</dbReference>
<dbReference type="CDD" id="cd03058">
    <property type="entry name" value="GST_N_Tau"/>
    <property type="match status" value="1"/>
</dbReference>
<dbReference type="FunFam" id="3.40.30.10:FF:000014">
    <property type="entry name" value="Tau class glutathione S-transferase"/>
    <property type="match status" value="1"/>
</dbReference>
<proteinExistence type="inferred from homology"/>
<keyword evidence="8" id="KW-1185">Reference proteome</keyword>
<name>A0A445KP68_GLYSO</name>
<dbReference type="AlphaFoldDB" id="A0A445KP68"/>
<dbReference type="EMBL" id="QZWG01000005">
    <property type="protein sequence ID" value="RZC12717.1"/>
    <property type="molecule type" value="Genomic_DNA"/>
</dbReference>
<evidence type="ECO:0000256" key="2">
    <source>
        <dbReference type="ARBA" id="ARBA00022679"/>
    </source>
</evidence>
<evidence type="ECO:0000313" key="7">
    <source>
        <dbReference type="EMBL" id="RZC12717.1"/>
    </source>
</evidence>
<dbReference type="InterPro" id="IPR004045">
    <property type="entry name" value="Glutathione_S-Trfase_N"/>
</dbReference>
<feature type="domain" description="GST C-terminal" evidence="6">
    <location>
        <begin position="89"/>
        <end position="221"/>
    </location>
</feature>
<dbReference type="GO" id="GO:0005737">
    <property type="term" value="C:cytoplasm"/>
    <property type="evidence" value="ECO:0007669"/>
    <property type="project" value="TreeGrafter"/>
</dbReference>
<evidence type="ECO:0000256" key="4">
    <source>
        <dbReference type="RuleBase" id="RU003494"/>
    </source>
</evidence>
<dbReference type="PANTHER" id="PTHR11260:SF474">
    <property type="entry name" value="GLUTATHIONE TRANSFERASE"/>
    <property type="match status" value="1"/>
</dbReference>
<dbReference type="InterPro" id="IPR045073">
    <property type="entry name" value="Omega/Tau-like"/>
</dbReference>
<feature type="domain" description="GST N-terminal" evidence="5">
    <location>
        <begin position="5"/>
        <end position="84"/>
    </location>
</feature>
<evidence type="ECO:0000256" key="1">
    <source>
        <dbReference type="ARBA" id="ARBA00012452"/>
    </source>
</evidence>
<dbReference type="CDD" id="cd03185">
    <property type="entry name" value="GST_C_Tau"/>
    <property type="match status" value="1"/>
</dbReference>
<dbReference type="InterPro" id="IPR004046">
    <property type="entry name" value="GST_C"/>
</dbReference>
<dbReference type="GO" id="GO:0006749">
    <property type="term" value="P:glutathione metabolic process"/>
    <property type="evidence" value="ECO:0007669"/>
    <property type="project" value="InterPro"/>
</dbReference>
<dbReference type="Gene3D" id="1.20.1050.10">
    <property type="match status" value="1"/>
</dbReference>
<dbReference type="FunFam" id="1.20.1050.10:FF:000012">
    <property type="entry name" value="Tau class glutathione S-transferase"/>
    <property type="match status" value="1"/>
</dbReference>
<dbReference type="EC" id="2.5.1.18" evidence="1"/>
<dbReference type="SFLD" id="SFLDG00358">
    <property type="entry name" value="Main_(cytGST)"/>
    <property type="match status" value="1"/>
</dbReference>
<dbReference type="PROSITE" id="PS50404">
    <property type="entry name" value="GST_NTER"/>
    <property type="match status" value="1"/>
</dbReference>
<dbReference type="InterPro" id="IPR040079">
    <property type="entry name" value="Glutathione_S-Trfase"/>
</dbReference>
<dbReference type="Proteomes" id="UP000289340">
    <property type="component" value="Chromosome 5"/>
</dbReference>
<protein>
    <recommendedName>
        <fullName evidence="1">glutathione transferase</fullName>
        <ecNumber evidence="1">2.5.1.18</ecNumber>
    </recommendedName>
</protein>
<evidence type="ECO:0000256" key="3">
    <source>
        <dbReference type="ARBA" id="ARBA00047960"/>
    </source>
</evidence>
<dbReference type="SUPFAM" id="SSF47616">
    <property type="entry name" value="GST C-terminal domain-like"/>
    <property type="match status" value="1"/>
</dbReference>
<accession>A0A445KP68</accession>
<dbReference type="PROSITE" id="PS50405">
    <property type="entry name" value="GST_CTER"/>
    <property type="match status" value="1"/>
</dbReference>
<dbReference type="SFLD" id="SFLDS00019">
    <property type="entry name" value="Glutathione_Transferase_(cytos"/>
    <property type="match status" value="1"/>
</dbReference>
<evidence type="ECO:0000313" key="8">
    <source>
        <dbReference type="Proteomes" id="UP000289340"/>
    </source>
</evidence>
<keyword evidence="2 7" id="KW-0808">Transferase</keyword>